<feature type="domain" description="Anti-sigma K factor RskA C-terminal" evidence="2">
    <location>
        <begin position="193"/>
        <end position="316"/>
    </location>
</feature>
<dbReference type="PANTHER" id="PTHR37461">
    <property type="entry name" value="ANTI-SIGMA-K FACTOR RSKA"/>
    <property type="match status" value="1"/>
</dbReference>
<dbReference type="InterPro" id="IPR018764">
    <property type="entry name" value="RskA_C"/>
</dbReference>
<dbReference type="Pfam" id="PF10099">
    <property type="entry name" value="RskA_C"/>
    <property type="match status" value="1"/>
</dbReference>
<dbReference type="AlphaFoldDB" id="A0A931MXN9"/>
<feature type="compositionally biased region" description="Basic and acidic residues" evidence="1">
    <location>
        <begin position="103"/>
        <end position="116"/>
    </location>
</feature>
<organism evidence="3 4">
    <name type="scientific">Methylobrevis albus</name>
    <dbReference type="NCBI Taxonomy" id="2793297"/>
    <lineage>
        <taxon>Bacteria</taxon>
        <taxon>Pseudomonadati</taxon>
        <taxon>Pseudomonadota</taxon>
        <taxon>Alphaproteobacteria</taxon>
        <taxon>Hyphomicrobiales</taxon>
        <taxon>Pleomorphomonadaceae</taxon>
        <taxon>Methylobrevis</taxon>
    </lineage>
</organism>
<proteinExistence type="predicted"/>
<name>A0A931MXN9_9HYPH</name>
<evidence type="ECO:0000313" key="3">
    <source>
        <dbReference type="EMBL" id="MBH0239408.1"/>
    </source>
</evidence>
<dbReference type="Proteomes" id="UP000631694">
    <property type="component" value="Unassembled WGS sequence"/>
</dbReference>
<accession>A0A931MXN9</accession>
<feature type="region of interest" description="Disordered" evidence="1">
    <location>
        <begin position="74"/>
        <end position="174"/>
    </location>
</feature>
<sequence>MTDDERDLLAGEYVLGTLQGDVRAAVRRAMSIDPALKAAVAAWEARLAPLADLVPPVAPSPAVWAGIRRALDTPGTLDVVPTPTTGPIAGSGPAQDAGRPPRRTSDAARAEPRLGDEDPADPGNVVPLRISPRDRFDAPIDPPSPELAVDGPETKPSKRRGRGRGGDEPPRDPAVVRLERRVAFWRRATTGMGLIAAGLAGVVWLGSLPTPERPGSRFVAVVNAGGADPAMIVTVDTVAGTVAVRPVGAEQPANQSLELWYIPEGQAPRSLGLVEAGGPVQEIAFDRVGRAAAGATLAVSVEPPGGAPGGSPTGPVVYSGRLIPDQR</sequence>
<dbReference type="RefSeq" id="WP_197312487.1">
    <property type="nucleotide sequence ID" value="NZ_JADZLT010000054.1"/>
</dbReference>
<keyword evidence="4" id="KW-1185">Reference proteome</keyword>
<dbReference type="GO" id="GO:0016989">
    <property type="term" value="F:sigma factor antagonist activity"/>
    <property type="evidence" value="ECO:0007669"/>
    <property type="project" value="TreeGrafter"/>
</dbReference>
<dbReference type="PANTHER" id="PTHR37461:SF1">
    <property type="entry name" value="ANTI-SIGMA-K FACTOR RSKA"/>
    <property type="match status" value="1"/>
</dbReference>
<comment type="caution">
    <text evidence="3">The sequence shown here is derived from an EMBL/GenBank/DDBJ whole genome shotgun (WGS) entry which is preliminary data.</text>
</comment>
<dbReference type="GO" id="GO:0005886">
    <property type="term" value="C:plasma membrane"/>
    <property type="evidence" value="ECO:0007669"/>
    <property type="project" value="InterPro"/>
</dbReference>
<dbReference type="InterPro" id="IPR051474">
    <property type="entry name" value="Anti-sigma-K/W_factor"/>
</dbReference>
<protein>
    <submittedName>
        <fullName evidence="3">Anti-sigma factor</fullName>
    </submittedName>
</protein>
<gene>
    <name evidence="3" type="ORF">I5731_16410</name>
</gene>
<evidence type="ECO:0000256" key="1">
    <source>
        <dbReference type="SAM" id="MobiDB-lite"/>
    </source>
</evidence>
<evidence type="ECO:0000313" key="4">
    <source>
        <dbReference type="Proteomes" id="UP000631694"/>
    </source>
</evidence>
<feature type="region of interest" description="Disordered" evidence="1">
    <location>
        <begin position="301"/>
        <end position="327"/>
    </location>
</feature>
<evidence type="ECO:0000259" key="2">
    <source>
        <dbReference type="Pfam" id="PF10099"/>
    </source>
</evidence>
<dbReference type="GO" id="GO:0006417">
    <property type="term" value="P:regulation of translation"/>
    <property type="evidence" value="ECO:0007669"/>
    <property type="project" value="TreeGrafter"/>
</dbReference>
<dbReference type="EMBL" id="JADZLT010000054">
    <property type="protein sequence ID" value="MBH0239408.1"/>
    <property type="molecule type" value="Genomic_DNA"/>
</dbReference>
<reference evidence="3" key="1">
    <citation type="submission" date="2020-12" db="EMBL/GenBank/DDBJ databases">
        <title>Methylobrevis albus sp. nov., isolated from fresh water lack sediment.</title>
        <authorList>
            <person name="Zou Q."/>
        </authorList>
    </citation>
    <scope>NUCLEOTIDE SEQUENCE</scope>
    <source>
        <strain evidence="3">L22</strain>
    </source>
</reference>